<evidence type="ECO:0000256" key="1">
    <source>
        <dbReference type="SAM" id="Phobius"/>
    </source>
</evidence>
<gene>
    <name evidence="2" type="ORF">SAMN04487995_5131</name>
</gene>
<keyword evidence="1" id="KW-0812">Transmembrane</keyword>
<organism evidence="2 3">
    <name type="scientific">Dyadobacter koreensis</name>
    <dbReference type="NCBI Taxonomy" id="408657"/>
    <lineage>
        <taxon>Bacteria</taxon>
        <taxon>Pseudomonadati</taxon>
        <taxon>Bacteroidota</taxon>
        <taxon>Cytophagia</taxon>
        <taxon>Cytophagales</taxon>
        <taxon>Spirosomataceae</taxon>
        <taxon>Dyadobacter</taxon>
    </lineage>
</organism>
<protein>
    <submittedName>
        <fullName evidence="2">Glutamine cyclotransferase</fullName>
    </submittedName>
</protein>
<evidence type="ECO:0000313" key="2">
    <source>
        <dbReference type="EMBL" id="SEJ53587.1"/>
    </source>
</evidence>
<accession>A0A1H6ZPV0</accession>
<feature type="transmembrane region" description="Helical" evidence="1">
    <location>
        <begin position="21"/>
        <end position="41"/>
    </location>
</feature>
<keyword evidence="1" id="KW-0472">Membrane</keyword>
<dbReference type="STRING" id="408657.SAMN04487995_5131"/>
<keyword evidence="3" id="KW-1185">Reference proteome</keyword>
<dbReference type="Pfam" id="PF05096">
    <property type="entry name" value="Glu_cyclase_2"/>
    <property type="match status" value="1"/>
</dbReference>
<evidence type="ECO:0000313" key="3">
    <source>
        <dbReference type="Proteomes" id="UP000199532"/>
    </source>
</evidence>
<dbReference type="PANTHER" id="PTHR31270:SF1">
    <property type="entry name" value="GLUTAMINYL-PEPTIDE CYCLOTRANSFERASE"/>
    <property type="match status" value="1"/>
</dbReference>
<dbReference type="InterPro" id="IPR011044">
    <property type="entry name" value="Quino_amine_DH_bsu"/>
</dbReference>
<dbReference type="PANTHER" id="PTHR31270">
    <property type="entry name" value="GLUTAMINYL-PEPTIDE CYCLOTRANSFERASE"/>
    <property type="match status" value="1"/>
</dbReference>
<name>A0A1H6ZPV0_9BACT</name>
<dbReference type="SUPFAM" id="SSF50969">
    <property type="entry name" value="YVTN repeat-like/Quinoprotein amine dehydrogenase"/>
    <property type="match status" value="1"/>
</dbReference>
<dbReference type="GO" id="GO:0016603">
    <property type="term" value="F:glutaminyl-peptide cyclotransferase activity"/>
    <property type="evidence" value="ECO:0007669"/>
    <property type="project" value="InterPro"/>
</dbReference>
<dbReference type="Proteomes" id="UP000199532">
    <property type="component" value="Unassembled WGS sequence"/>
</dbReference>
<dbReference type="EMBL" id="FNXY01000009">
    <property type="protein sequence ID" value="SEJ53587.1"/>
    <property type="molecule type" value="Genomic_DNA"/>
</dbReference>
<proteinExistence type="predicted"/>
<reference evidence="2 3" key="1">
    <citation type="submission" date="2016-10" db="EMBL/GenBank/DDBJ databases">
        <authorList>
            <person name="de Groot N.N."/>
        </authorList>
    </citation>
    <scope>NUCLEOTIDE SEQUENCE [LARGE SCALE GENOMIC DNA]</scope>
    <source>
        <strain evidence="2 3">DSM 19938</strain>
    </source>
</reference>
<sequence length="425" mass="47947">MREDSGDMWIYPKMRLKLISWNIGKFIFLSKSIFWHILFIYPNKEEMVLAFLRILQPNCKTPFMNSSYKNFLLVILTCLVIFSCKQEKKSETSPEIEQKAATAVLARTRYTIGDSISIGFSQPVAQFQVMWNGTIVSGAKQVSDSVIIKAVSEKTGWKQLIVNGTTKSNETFADTLSVELLSDISPKEMTYSVLSSFPHQKTSFTEGLEFYKGELYESTGENGKSLLLKIDLKTGATIKSVPLADQYFGEGLTIFNDKIYQLTWTTGVGFRYNMDFTLDKTFTYYTQGWGMTHTDSSIIMGDGSNKLYYFNAEFQKTGELEVYDNKGPVLKINELEYVDGYVFANIWETDKIIQIDLATGKVVGSMDMKNIIPGEVDQTGSSVLNGIAYQPFENAFYITGKNWPTLFKIKVSGAAKKNSKTIALK</sequence>
<dbReference type="InterPro" id="IPR007788">
    <property type="entry name" value="QCT"/>
</dbReference>
<dbReference type="AlphaFoldDB" id="A0A1H6ZPV0"/>
<keyword evidence="2" id="KW-0808">Transferase</keyword>
<keyword evidence="1" id="KW-1133">Transmembrane helix</keyword>